<dbReference type="GO" id="GO:0005829">
    <property type="term" value="C:cytosol"/>
    <property type="evidence" value="ECO:0007669"/>
    <property type="project" value="TreeGrafter"/>
</dbReference>
<dbReference type="Gene3D" id="3.40.50.1000">
    <property type="entry name" value="HAD superfamily/HAD-like"/>
    <property type="match status" value="1"/>
</dbReference>
<dbReference type="InParanoid" id="E1ZUH4"/>
<evidence type="ECO:0000313" key="2">
    <source>
        <dbReference type="Proteomes" id="UP000008141"/>
    </source>
</evidence>
<dbReference type="KEGG" id="cvr:CHLNCDRAFT_139215"/>
<dbReference type="PANTHER" id="PTHR43198:SF2">
    <property type="entry name" value="SI:CH1073-67J19.1-RELATED"/>
    <property type="match status" value="1"/>
</dbReference>
<sequence length="147" mass="15688">MQTGPEEEPQDYDFAWLGDFIDRLSEFDKDMNGVVVESGILGGIKKGMLARAGASIQMQPGCLDLLQRATEAGITTYVVSVNWSAEMVRAALTQQGLSVVLAEGDGGNAAAAPAGCVVVFANELEYFGDTSTGNIKRPRQISARWPC</sequence>
<dbReference type="SUPFAM" id="SSF56784">
    <property type="entry name" value="HAD-like"/>
    <property type="match status" value="1"/>
</dbReference>
<dbReference type="Proteomes" id="UP000008141">
    <property type="component" value="Unassembled WGS sequence"/>
</dbReference>
<reference evidence="1 2" key="1">
    <citation type="journal article" date="2010" name="Plant Cell">
        <title>The Chlorella variabilis NC64A genome reveals adaptation to photosymbiosis, coevolution with viruses, and cryptic sex.</title>
        <authorList>
            <person name="Blanc G."/>
            <person name="Duncan G."/>
            <person name="Agarkova I."/>
            <person name="Borodovsky M."/>
            <person name="Gurnon J."/>
            <person name="Kuo A."/>
            <person name="Lindquist E."/>
            <person name="Lucas S."/>
            <person name="Pangilinan J."/>
            <person name="Polle J."/>
            <person name="Salamov A."/>
            <person name="Terry A."/>
            <person name="Yamada T."/>
            <person name="Dunigan D.D."/>
            <person name="Grigoriev I.V."/>
            <person name="Claverie J.M."/>
            <person name="Van Etten J.L."/>
        </authorList>
    </citation>
    <scope>NUCLEOTIDE SEQUENCE [LARGE SCALE GENOMIC DNA]</scope>
    <source>
        <strain evidence="1 2">NC64A</strain>
    </source>
</reference>
<dbReference type="PANTHER" id="PTHR43198">
    <property type="entry name" value="BIFUNCTIONAL TH2 PROTEIN"/>
    <property type="match status" value="1"/>
</dbReference>
<name>E1ZUH4_CHLVA</name>
<organism evidence="2">
    <name type="scientific">Chlorella variabilis</name>
    <name type="common">Green alga</name>
    <dbReference type="NCBI Taxonomy" id="554065"/>
    <lineage>
        <taxon>Eukaryota</taxon>
        <taxon>Viridiplantae</taxon>
        <taxon>Chlorophyta</taxon>
        <taxon>core chlorophytes</taxon>
        <taxon>Trebouxiophyceae</taxon>
        <taxon>Chlorellales</taxon>
        <taxon>Chlorellaceae</taxon>
        <taxon>Chlorella clade</taxon>
        <taxon>Chlorella</taxon>
    </lineage>
</organism>
<accession>E1ZUH4</accession>
<dbReference type="GeneID" id="17349954"/>
<protein>
    <submittedName>
        <fullName evidence="1">Uncharacterized protein</fullName>
    </submittedName>
</protein>
<dbReference type="InterPro" id="IPR036412">
    <property type="entry name" value="HAD-like_sf"/>
</dbReference>
<proteinExistence type="predicted"/>
<evidence type="ECO:0000313" key="1">
    <source>
        <dbReference type="EMBL" id="EFN50521.1"/>
    </source>
</evidence>
<keyword evidence="2" id="KW-1185">Reference proteome</keyword>
<gene>
    <name evidence="1" type="ORF">CHLNCDRAFT_139215</name>
</gene>
<dbReference type="OrthoDB" id="10028886at2759"/>
<dbReference type="InterPro" id="IPR050967">
    <property type="entry name" value="Thiamine_Salvage_TenA"/>
</dbReference>
<dbReference type="AlphaFoldDB" id="E1ZUH4"/>
<dbReference type="STRING" id="554065.E1ZUH4"/>
<dbReference type="RefSeq" id="XP_005842653.1">
    <property type="nucleotide sequence ID" value="XM_005842596.1"/>
</dbReference>
<dbReference type="EMBL" id="GL434018">
    <property type="protein sequence ID" value="EFN50521.1"/>
    <property type="molecule type" value="Genomic_DNA"/>
</dbReference>
<dbReference type="InterPro" id="IPR023214">
    <property type="entry name" value="HAD_sf"/>
</dbReference>